<gene>
    <name evidence="1" type="ORF">RILFYP67_03601</name>
</gene>
<dbReference type="Pfam" id="PF08849">
    <property type="entry name" value="BrxA"/>
    <property type="match status" value="1"/>
</dbReference>
<dbReference type="EMBL" id="CACRUM010000008">
    <property type="protein sequence ID" value="VYT68392.1"/>
    <property type="molecule type" value="Genomic_DNA"/>
</dbReference>
<evidence type="ECO:0008006" key="2">
    <source>
        <dbReference type="Google" id="ProtNLM"/>
    </source>
</evidence>
<organism evidence="1">
    <name type="scientific">Roseburia intestinalis</name>
    <dbReference type="NCBI Taxonomy" id="166486"/>
    <lineage>
        <taxon>Bacteria</taxon>
        <taxon>Bacillati</taxon>
        <taxon>Bacillota</taxon>
        <taxon>Clostridia</taxon>
        <taxon>Lachnospirales</taxon>
        <taxon>Lachnospiraceae</taxon>
        <taxon>Roseburia</taxon>
    </lineage>
</organism>
<dbReference type="AlphaFoldDB" id="A0A6N2YT13"/>
<dbReference type="Gene3D" id="1.10.3540.10">
    <property type="entry name" value="uncharacterized protein from magnetospirillum magneticum domain"/>
    <property type="match status" value="1"/>
</dbReference>
<sequence length="199" mass="22811">MAELVYSAGLTSKLFWLQESRKTAGYILDGYSKADIRKIAWEENIYQVKAEYRAYEVLNGTYRRVSALPEAVLRAFTTCDVETAKILNLIAILMDSRLFFEFLHEVYDEKLRLGEKEITDRDLNVFFSDKALQSDVVAGWTDTAVRKLKQCFTRMMFEAGLLESSAKPRTIKPIHIDYRTEELLTANGLGEYLKAVKGV</sequence>
<dbReference type="RefSeq" id="WP_015521617.1">
    <property type="nucleotide sequence ID" value="NZ_CACRUM010000008.1"/>
</dbReference>
<evidence type="ECO:0000313" key="1">
    <source>
        <dbReference type="EMBL" id="VYT68392.1"/>
    </source>
</evidence>
<dbReference type="InterPro" id="IPR023137">
    <property type="entry name" value="BrxA_sf"/>
</dbReference>
<dbReference type="InterPro" id="IPR014948">
    <property type="entry name" value="BrxA"/>
</dbReference>
<proteinExistence type="predicted"/>
<accession>A0A6N2YT13</accession>
<name>A0A6N2YT13_9FIRM</name>
<reference evidence="1" key="1">
    <citation type="submission" date="2019-11" db="EMBL/GenBank/DDBJ databases">
        <authorList>
            <person name="Feng L."/>
        </authorList>
    </citation>
    <scope>NUCLEOTIDE SEQUENCE</scope>
    <source>
        <strain evidence="1">RintestinalisLFYP67</strain>
    </source>
</reference>
<protein>
    <recommendedName>
        <fullName evidence="2">DUF1819 family protein</fullName>
    </recommendedName>
</protein>